<evidence type="ECO:0000256" key="1">
    <source>
        <dbReference type="SAM" id="MobiDB-lite"/>
    </source>
</evidence>
<evidence type="ECO:0000256" key="2">
    <source>
        <dbReference type="SAM" id="Phobius"/>
    </source>
</evidence>
<dbReference type="GO" id="GO:0003676">
    <property type="term" value="F:nucleic acid binding"/>
    <property type="evidence" value="ECO:0007669"/>
    <property type="project" value="InterPro"/>
</dbReference>
<dbReference type="Proteomes" id="UP000078576">
    <property type="component" value="Unassembled WGS sequence"/>
</dbReference>
<reference evidence="4" key="1">
    <citation type="submission" date="2014-12" db="EMBL/GenBank/DDBJ databases">
        <title>Genome Sequence of Valsa Canker Pathogens Uncovers a Specific Adaption of Colonization on Woody Bark.</title>
        <authorList>
            <person name="Yin Z."/>
            <person name="Liu H."/>
            <person name="Gao X."/>
            <person name="Li Z."/>
            <person name="Song N."/>
            <person name="Ke X."/>
            <person name="Dai Q."/>
            <person name="Wu Y."/>
            <person name="Sun Y."/>
            <person name="Xu J.-R."/>
            <person name="Kang Z.K."/>
            <person name="Wang L."/>
            <person name="Huang L."/>
        </authorList>
    </citation>
    <scope>NUCLEOTIDE SEQUENCE [LARGE SCALE GENOMIC DNA]</scope>
    <source>
        <strain evidence="4">SXYL134</strain>
    </source>
</reference>
<keyword evidence="4" id="KW-1185">Reference proteome</keyword>
<dbReference type="AlphaFoldDB" id="A0A194V8C2"/>
<dbReference type="InterPro" id="IPR035979">
    <property type="entry name" value="RBD_domain_sf"/>
</dbReference>
<keyword evidence="2" id="KW-0812">Transmembrane</keyword>
<dbReference type="InterPro" id="IPR037185">
    <property type="entry name" value="EmrE-like"/>
</dbReference>
<dbReference type="EMBL" id="KN714744">
    <property type="protein sequence ID" value="KUI60139.1"/>
    <property type="molecule type" value="Genomic_DNA"/>
</dbReference>
<gene>
    <name evidence="3" type="ORF">VP1G_07372</name>
</gene>
<feature type="region of interest" description="Disordered" evidence="1">
    <location>
        <begin position="1"/>
        <end position="22"/>
    </location>
</feature>
<feature type="transmembrane region" description="Helical" evidence="2">
    <location>
        <begin position="321"/>
        <end position="341"/>
    </location>
</feature>
<accession>A0A194V8C2</accession>
<evidence type="ECO:0000313" key="4">
    <source>
        <dbReference type="Proteomes" id="UP000078576"/>
    </source>
</evidence>
<dbReference type="SUPFAM" id="SSF54928">
    <property type="entry name" value="RNA-binding domain, RBD"/>
    <property type="match status" value="1"/>
</dbReference>
<proteinExistence type="predicted"/>
<feature type="transmembrane region" description="Helical" evidence="2">
    <location>
        <begin position="376"/>
        <end position="395"/>
    </location>
</feature>
<sequence>MDPTALPKAPPTRQHGPEPDDPFDQNAALWLNHLPRDCTVRQLIRAIISIGPTGRILFCKIVRPYLPGHSWAAKIVFATRQEAQRLLNVSRSGRFLIQGQRVFVDWHRVLSTSFQAVEPITRVLVIEGPSYIVNRPGLQAYFRRKLTRFNTEQIVELGDENGPGNRASIVWRFGSWFGQAQVAAEVIQEDYAGLVDKFMSYDRPGPVLFGSLSTGIEKFGLTVGQLASKHASGQEIYGYCDQCFVSILYLTLAQATALNFLAPLGAMVLAKYLDFGTFSIIDRVGGVVALIGIVLVVQPDSIFASDEKLSSGASKETPERLKGVVCGLVGVFGGIEALLTAGISSDASSAATVMIYSQVLWALALDRVVWHVSVNIWTLIGVGSVVCSLALVSLAKEVTKTRIRGGFQYVGITPSVDGGIRDVDMESLYASEDINEDEAA</sequence>
<keyword evidence="2" id="KW-0472">Membrane</keyword>
<evidence type="ECO:0000313" key="3">
    <source>
        <dbReference type="EMBL" id="KUI60139.1"/>
    </source>
</evidence>
<name>A0A194V8C2_CYTMA</name>
<dbReference type="CDD" id="cd00590">
    <property type="entry name" value="RRM_SF"/>
    <property type="match status" value="1"/>
</dbReference>
<dbReference type="SUPFAM" id="SSF103481">
    <property type="entry name" value="Multidrug resistance efflux transporter EmrE"/>
    <property type="match status" value="1"/>
</dbReference>
<keyword evidence="2" id="KW-1133">Transmembrane helix</keyword>
<protein>
    <submittedName>
        <fullName evidence="3">Uncharacterized protein</fullName>
    </submittedName>
</protein>
<dbReference type="OrthoDB" id="5241026at2759"/>
<feature type="transmembrane region" description="Helical" evidence="2">
    <location>
        <begin position="247"/>
        <end position="268"/>
    </location>
</feature>
<feature type="transmembrane region" description="Helical" evidence="2">
    <location>
        <begin position="280"/>
        <end position="301"/>
    </location>
</feature>
<organism evidence="3 4">
    <name type="scientific">Cytospora mali</name>
    <name type="common">Apple Valsa canker fungus</name>
    <name type="synonym">Valsa mali</name>
    <dbReference type="NCBI Taxonomy" id="578113"/>
    <lineage>
        <taxon>Eukaryota</taxon>
        <taxon>Fungi</taxon>
        <taxon>Dikarya</taxon>
        <taxon>Ascomycota</taxon>
        <taxon>Pezizomycotina</taxon>
        <taxon>Sordariomycetes</taxon>
        <taxon>Sordariomycetidae</taxon>
        <taxon>Diaporthales</taxon>
        <taxon>Cytosporaceae</taxon>
        <taxon>Cytospora</taxon>
    </lineage>
</organism>